<dbReference type="InterPro" id="IPR002559">
    <property type="entry name" value="Transposase_11"/>
</dbReference>
<evidence type="ECO:0000259" key="1">
    <source>
        <dbReference type="Pfam" id="PF01609"/>
    </source>
</evidence>
<dbReference type="AlphaFoldDB" id="A0A1F5V5H7"/>
<feature type="non-terminal residue" evidence="2">
    <location>
        <position position="1"/>
    </location>
</feature>
<dbReference type="PANTHER" id="PTHR34614:SF2">
    <property type="entry name" value="TRANSPOSASE IS4-LIKE DOMAIN-CONTAINING PROTEIN"/>
    <property type="match status" value="1"/>
</dbReference>
<sequence>YWYITECKRIKGKPRPVVLKYIGTTEKMVSMLMELDSLDELRIMSYEHGNVYCLHRIAQESGIAGILKSHFSSQMRDGMSMAETLLMTSIYRACKPASKRAFSEWAEGTTLPHIMGFQAGRMTSQHFWDQMDAVKQEAIERAEEEIAKTLIKTMGISVDILLYDVTNFFTFIATDNKRNTLCQRGRNKQKRDDLRQFNLAILASRSSYIPLLSEVYDGNIPDVKSFPSLLSRIRKRLSVIADEIQDITLVFDKGNYSKDIQRELQEAQVKWVGSLSVAMHSEYAHIQRDRFHRIKLSNGKRISCFRMEKDLWEQKMAMVILFSKKLYRGQMHGFKKALAKAITYLKEIDGTRKKIDTVIRELKNLLSKEHVKEVLILQITNEGNKIQASWYIDKQVYQYLLKEYFGRKVLFSSNLDWTDAEIIEAYYGLGKIENYFRILKNPFHFSVRPQYHWTDQKIKVHVFTCLVGLILTALLFKKLQDNHIAISPTRMLHKLSKVRQSIIMEMSGRKGKPRTRRKLEEMDTQSYKLYELLNS</sequence>
<dbReference type="GO" id="GO:0003677">
    <property type="term" value="F:DNA binding"/>
    <property type="evidence" value="ECO:0007669"/>
    <property type="project" value="InterPro"/>
</dbReference>
<organism evidence="2 3">
    <name type="scientific">Candidatus Fischerbacteria bacterium RBG_13_37_8</name>
    <dbReference type="NCBI Taxonomy" id="1817863"/>
    <lineage>
        <taxon>Bacteria</taxon>
        <taxon>Candidatus Fischeribacteriota</taxon>
    </lineage>
</organism>
<dbReference type="Pfam" id="PF01609">
    <property type="entry name" value="DDE_Tnp_1"/>
    <property type="match status" value="1"/>
</dbReference>
<accession>A0A1F5V5H7</accession>
<dbReference type="InterPro" id="IPR047654">
    <property type="entry name" value="IS1634_transpos"/>
</dbReference>
<dbReference type="Proteomes" id="UP000178943">
    <property type="component" value="Unassembled WGS sequence"/>
</dbReference>
<reference evidence="2 3" key="1">
    <citation type="journal article" date="2016" name="Nat. Commun.">
        <title>Thousands of microbial genomes shed light on interconnected biogeochemical processes in an aquifer system.</title>
        <authorList>
            <person name="Anantharaman K."/>
            <person name="Brown C.T."/>
            <person name="Hug L.A."/>
            <person name="Sharon I."/>
            <person name="Castelle C.J."/>
            <person name="Probst A.J."/>
            <person name="Thomas B.C."/>
            <person name="Singh A."/>
            <person name="Wilkins M.J."/>
            <person name="Karaoz U."/>
            <person name="Brodie E.L."/>
            <person name="Williams K.H."/>
            <person name="Hubbard S.S."/>
            <person name="Banfield J.F."/>
        </authorList>
    </citation>
    <scope>NUCLEOTIDE SEQUENCE [LARGE SCALE GENOMIC DNA]</scope>
</reference>
<protein>
    <recommendedName>
        <fullName evidence="1">Transposase IS4-like domain-containing protein</fullName>
    </recommendedName>
</protein>
<dbReference type="GO" id="GO:0006313">
    <property type="term" value="P:DNA transposition"/>
    <property type="evidence" value="ECO:0007669"/>
    <property type="project" value="InterPro"/>
</dbReference>
<evidence type="ECO:0000313" key="3">
    <source>
        <dbReference type="Proteomes" id="UP000178943"/>
    </source>
</evidence>
<dbReference type="GO" id="GO:0004803">
    <property type="term" value="F:transposase activity"/>
    <property type="evidence" value="ECO:0007669"/>
    <property type="project" value="InterPro"/>
</dbReference>
<dbReference type="STRING" id="1817863.A2Y62_03980"/>
<name>A0A1F5V5H7_9BACT</name>
<evidence type="ECO:0000313" key="2">
    <source>
        <dbReference type="EMBL" id="OGF58672.1"/>
    </source>
</evidence>
<proteinExistence type="predicted"/>
<dbReference type="NCBIfam" id="NF033559">
    <property type="entry name" value="transpos_IS1634"/>
    <property type="match status" value="1"/>
</dbReference>
<gene>
    <name evidence="2" type="ORF">A2Y62_03980</name>
</gene>
<feature type="domain" description="Transposase IS4-like" evidence="1">
    <location>
        <begin position="188"/>
        <end position="445"/>
    </location>
</feature>
<dbReference type="PANTHER" id="PTHR34614">
    <property type="match status" value="1"/>
</dbReference>
<comment type="caution">
    <text evidence="2">The sequence shown here is derived from an EMBL/GenBank/DDBJ whole genome shotgun (WGS) entry which is preliminary data.</text>
</comment>
<dbReference type="EMBL" id="MFGW01000236">
    <property type="protein sequence ID" value="OGF58672.1"/>
    <property type="molecule type" value="Genomic_DNA"/>
</dbReference>